<organism evidence="8 9">
    <name type="scientific">Arthrobacter psychrochitiniphilus</name>
    <dbReference type="NCBI Taxonomy" id="291045"/>
    <lineage>
        <taxon>Bacteria</taxon>
        <taxon>Bacillati</taxon>
        <taxon>Actinomycetota</taxon>
        <taxon>Actinomycetes</taxon>
        <taxon>Micrococcales</taxon>
        <taxon>Micrococcaceae</taxon>
        <taxon>Arthrobacter</taxon>
    </lineage>
</organism>
<dbReference type="EC" id="3.2.1.52" evidence="3"/>
<feature type="compositionally biased region" description="Polar residues" evidence="6">
    <location>
        <begin position="1"/>
        <end position="17"/>
    </location>
</feature>
<dbReference type="InterPro" id="IPR015883">
    <property type="entry name" value="Glyco_hydro_20_cat"/>
</dbReference>
<evidence type="ECO:0000313" key="8">
    <source>
        <dbReference type="EMBL" id="PXA65387.1"/>
    </source>
</evidence>
<reference evidence="8 9" key="1">
    <citation type="submission" date="2018-05" db="EMBL/GenBank/DDBJ databases">
        <title>Genetic diversity of glacier-inhabiting Cryobacterium bacteria in China and description of Cryobacterium mengkeensis sp. nov. and Arthrobacter glacialis sp. nov.</title>
        <authorList>
            <person name="Liu Q."/>
            <person name="Xin Y.-H."/>
        </authorList>
    </citation>
    <scope>NUCLEOTIDE SEQUENCE [LARGE SCALE GENOMIC DNA]</scope>
    <source>
        <strain evidence="8 9">GP3</strain>
    </source>
</reference>
<comment type="catalytic activity">
    <reaction evidence="1">
        <text>Hydrolysis of terminal non-reducing N-acetyl-D-hexosamine residues in N-acetyl-beta-D-hexosaminides.</text>
        <dbReference type="EC" id="3.2.1.52"/>
    </reaction>
</comment>
<dbReference type="OrthoDB" id="9763537at2"/>
<dbReference type="GO" id="GO:0030203">
    <property type="term" value="P:glycosaminoglycan metabolic process"/>
    <property type="evidence" value="ECO:0007669"/>
    <property type="project" value="TreeGrafter"/>
</dbReference>
<feature type="region of interest" description="Disordered" evidence="6">
    <location>
        <begin position="1"/>
        <end position="30"/>
    </location>
</feature>
<dbReference type="Proteomes" id="UP000246303">
    <property type="component" value="Unassembled WGS sequence"/>
</dbReference>
<dbReference type="RefSeq" id="WP_110105996.1">
    <property type="nucleotide sequence ID" value="NZ_JACBZZ010000001.1"/>
</dbReference>
<dbReference type="PANTHER" id="PTHR22600">
    <property type="entry name" value="BETA-HEXOSAMINIDASE"/>
    <property type="match status" value="1"/>
</dbReference>
<feature type="active site" description="Proton donor" evidence="5">
    <location>
        <position position="59"/>
    </location>
</feature>
<dbReference type="Pfam" id="PF00728">
    <property type="entry name" value="Glyco_hydro_20"/>
    <property type="match status" value="1"/>
</dbReference>
<dbReference type="PANTHER" id="PTHR22600:SF57">
    <property type="entry name" value="BETA-N-ACETYLHEXOSAMINIDASE"/>
    <property type="match status" value="1"/>
</dbReference>
<dbReference type="GO" id="GO:0004563">
    <property type="term" value="F:beta-N-acetylhexosaminidase activity"/>
    <property type="evidence" value="ECO:0007669"/>
    <property type="project" value="UniProtKB-EC"/>
</dbReference>
<dbReference type="EMBL" id="QHLZ01000005">
    <property type="protein sequence ID" value="PXA65387.1"/>
    <property type="molecule type" value="Genomic_DNA"/>
</dbReference>
<evidence type="ECO:0000256" key="6">
    <source>
        <dbReference type="SAM" id="MobiDB-lite"/>
    </source>
</evidence>
<accession>A0A2V3DXR4</accession>
<evidence type="ECO:0000256" key="5">
    <source>
        <dbReference type="PIRSR" id="PIRSR625705-1"/>
    </source>
</evidence>
<evidence type="ECO:0000259" key="7">
    <source>
        <dbReference type="Pfam" id="PF00728"/>
    </source>
</evidence>
<dbReference type="GO" id="GO:0016020">
    <property type="term" value="C:membrane"/>
    <property type="evidence" value="ECO:0007669"/>
    <property type="project" value="TreeGrafter"/>
</dbReference>
<dbReference type="GO" id="GO:0005975">
    <property type="term" value="P:carbohydrate metabolic process"/>
    <property type="evidence" value="ECO:0007669"/>
    <property type="project" value="InterPro"/>
</dbReference>
<gene>
    <name evidence="8" type="ORF">CVS29_08940</name>
</gene>
<comment type="caution">
    <text evidence="8">The sequence shown here is derived from an EMBL/GenBank/DDBJ whole genome shotgun (WGS) entry which is preliminary data.</text>
</comment>
<evidence type="ECO:0000256" key="4">
    <source>
        <dbReference type="ARBA" id="ARBA00022801"/>
    </source>
</evidence>
<protein>
    <recommendedName>
        <fullName evidence="3">beta-N-acetylhexosaminidase</fullName>
        <ecNumber evidence="3">3.2.1.52</ecNumber>
    </recommendedName>
</protein>
<evidence type="ECO:0000256" key="3">
    <source>
        <dbReference type="ARBA" id="ARBA00012663"/>
    </source>
</evidence>
<dbReference type="PRINTS" id="PR00738">
    <property type="entry name" value="GLHYDRLASE20"/>
</dbReference>
<evidence type="ECO:0000313" key="9">
    <source>
        <dbReference type="Proteomes" id="UP000246303"/>
    </source>
</evidence>
<name>A0A2V3DXR4_9MICC</name>
<dbReference type="InterPro" id="IPR025705">
    <property type="entry name" value="Beta_hexosaminidase_sua/sub"/>
</dbReference>
<comment type="similarity">
    <text evidence="2">Belongs to the glycosyl hydrolase 20 family.</text>
</comment>
<dbReference type="InterPro" id="IPR017853">
    <property type="entry name" value="GH"/>
</dbReference>
<evidence type="ECO:0000256" key="2">
    <source>
        <dbReference type="ARBA" id="ARBA00006285"/>
    </source>
</evidence>
<keyword evidence="9" id="KW-1185">Reference proteome</keyword>
<dbReference type="AlphaFoldDB" id="A0A2V3DXR4"/>
<sequence>MLTNQWQSEPGHTNSALTADGGGTTLDADNPATYEFTKEVLTQLAAMTPGPYIHIGGDEAPEVSEVDDKKMIAAFSRQVTDLDKKVIGWSRYGTAGLPPNSVIQAWTFKTQEEANSIIKNNAKVILSPDAKTYIPQKQDNAQEVGPAWACGGPCTLEDHYDWDPATHLPGIGDARILGMETVHWGEFMRTMDQTENFQYPRTLATAEVGWSPQAKRDYANFTQRAGTFGGRMDLEGINYFKTSGVDWSTAPAAPETAPALVDPAALPEVSPVDLGVPSTEFDGGEYLILKNLPVNAWLRTAIQNTSATEPTAPKSQWVLSNAAGEAPLEVPTGLEGGNYVVTVQNAAGQLAGFAALALADQPGHGRHYQCHTHARDAVARGQFTLHYSLRYSLRREQFR</sequence>
<dbReference type="SUPFAM" id="SSF51445">
    <property type="entry name" value="(Trans)glycosidases"/>
    <property type="match status" value="1"/>
</dbReference>
<evidence type="ECO:0000256" key="1">
    <source>
        <dbReference type="ARBA" id="ARBA00001231"/>
    </source>
</evidence>
<feature type="domain" description="Glycoside hydrolase family 20 catalytic" evidence="7">
    <location>
        <begin position="19"/>
        <end position="212"/>
    </location>
</feature>
<keyword evidence="4" id="KW-0378">Hydrolase</keyword>
<proteinExistence type="inferred from homology"/>
<dbReference type="Gene3D" id="3.20.20.80">
    <property type="entry name" value="Glycosidases"/>
    <property type="match status" value="1"/>
</dbReference>